<keyword evidence="1" id="KW-0234">DNA repair</keyword>
<evidence type="ECO:0000259" key="2">
    <source>
        <dbReference type="Pfam" id="PF05970"/>
    </source>
</evidence>
<dbReference type="EMBL" id="MLYV02000102">
    <property type="protein sequence ID" value="PSS36833.1"/>
    <property type="molecule type" value="Genomic_DNA"/>
</dbReference>
<organism evidence="3 4">
    <name type="scientific">Hermanssonia centrifuga</name>
    <dbReference type="NCBI Taxonomy" id="98765"/>
    <lineage>
        <taxon>Eukaryota</taxon>
        <taxon>Fungi</taxon>
        <taxon>Dikarya</taxon>
        <taxon>Basidiomycota</taxon>
        <taxon>Agaricomycotina</taxon>
        <taxon>Agaricomycetes</taxon>
        <taxon>Polyporales</taxon>
        <taxon>Meruliaceae</taxon>
        <taxon>Hermanssonia</taxon>
    </lineage>
</organism>
<accession>A0A2R6S3J7</accession>
<dbReference type="OrthoDB" id="432234at2759"/>
<keyword evidence="1" id="KW-0347">Helicase</keyword>
<sequence>MDIQCGECIWTPTNDKVSNATGGDLAQLVAWQAQMQANVSRLNGVVVPGETGNAGQEDQGAVQQLQHISGDGEPSVCPTNANKVAGVLSAANPAMLKDDQFHAFDIICWHLNKTLAGKELPLLWMILYGEGGTGKSKVIQTVTEDFAAQGAHGLLVKVAYTGVAASMIDRKTTHTIAALTVKRRDTQTLDIPGGF</sequence>
<dbReference type="Gene3D" id="3.40.50.300">
    <property type="entry name" value="P-loop containing nucleotide triphosphate hydrolases"/>
    <property type="match status" value="1"/>
</dbReference>
<keyword evidence="1" id="KW-0227">DNA damage</keyword>
<dbReference type="Pfam" id="PF05970">
    <property type="entry name" value="PIF1"/>
    <property type="match status" value="1"/>
</dbReference>
<comment type="cofactor">
    <cofactor evidence="1">
        <name>Mg(2+)</name>
        <dbReference type="ChEBI" id="CHEBI:18420"/>
    </cofactor>
</comment>
<dbReference type="GO" id="GO:0043139">
    <property type="term" value="F:5'-3' DNA helicase activity"/>
    <property type="evidence" value="ECO:0007669"/>
    <property type="project" value="UniProtKB-EC"/>
</dbReference>
<keyword evidence="1" id="KW-0233">DNA recombination</keyword>
<dbReference type="GO" id="GO:0000723">
    <property type="term" value="P:telomere maintenance"/>
    <property type="evidence" value="ECO:0007669"/>
    <property type="project" value="InterPro"/>
</dbReference>
<keyword evidence="1" id="KW-0378">Hydrolase</keyword>
<dbReference type="AlphaFoldDB" id="A0A2R6S3J7"/>
<dbReference type="InterPro" id="IPR010285">
    <property type="entry name" value="DNA_helicase_pif1-like_DEAD"/>
</dbReference>
<dbReference type="EC" id="5.6.2.3" evidence="1"/>
<protein>
    <recommendedName>
        <fullName evidence="1">ATP-dependent DNA helicase</fullName>
        <ecNumber evidence="1">5.6.2.3</ecNumber>
    </recommendedName>
</protein>
<keyword evidence="4" id="KW-1185">Reference proteome</keyword>
<dbReference type="GO" id="GO:0005524">
    <property type="term" value="F:ATP binding"/>
    <property type="evidence" value="ECO:0007669"/>
    <property type="project" value="UniProtKB-KW"/>
</dbReference>
<dbReference type="STRING" id="98765.A0A2R6S3J7"/>
<feature type="domain" description="DNA helicase Pif1-like DEAD-box helicase" evidence="2">
    <location>
        <begin position="124"/>
        <end position="191"/>
    </location>
</feature>
<gene>
    <name evidence="3" type="ORF">PHLCEN_2v1321</name>
</gene>
<comment type="catalytic activity">
    <reaction evidence="1">
        <text>ATP + H2O = ADP + phosphate + H(+)</text>
        <dbReference type="Rhea" id="RHEA:13065"/>
        <dbReference type="ChEBI" id="CHEBI:15377"/>
        <dbReference type="ChEBI" id="CHEBI:15378"/>
        <dbReference type="ChEBI" id="CHEBI:30616"/>
        <dbReference type="ChEBI" id="CHEBI:43474"/>
        <dbReference type="ChEBI" id="CHEBI:456216"/>
        <dbReference type="EC" id="5.6.2.3"/>
    </reaction>
</comment>
<dbReference type="GO" id="GO:0006310">
    <property type="term" value="P:DNA recombination"/>
    <property type="evidence" value="ECO:0007669"/>
    <property type="project" value="UniProtKB-KW"/>
</dbReference>
<dbReference type="GO" id="GO:0006281">
    <property type="term" value="P:DNA repair"/>
    <property type="evidence" value="ECO:0007669"/>
    <property type="project" value="UniProtKB-KW"/>
</dbReference>
<dbReference type="GO" id="GO:0016887">
    <property type="term" value="F:ATP hydrolysis activity"/>
    <property type="evidence" value="ECO:0007669"/>
    <property type="project" value="RHEA"/>
</dbReference>
<comment type="caution">
    <text evidence="3">The sequence shown here is derived from an EMBL/GenBank/DDBJ whole genome shotgun (WGS) entry which is preliminary data.</text>
</comment>
<comment type="similarity">
    <text evidence="1">Belongs to the helicase family.</text>
</comment>
<evidence type="ECO:0000313" key="4">
    <source>
        <dbReference type="Proteomes" id="UP000186601"/>
    </source>
</evidence>
<dbReference type="InterPro" id="IPR027417">
    <property type="entry name" value="P-loop_NTPase"/>
</dbReference>
<proteinExistence type="inferred from homology"/>
<name>A0A2R6S3J7_9APHY</name>
<dbReference type="Proteomes" id="UP000186601">
    <property type="component" value="Unassembled WGS sequence"/>
</dbReference>
<evidence type="ECO:0000256" key="1">
    <source>
        <dbReference type="RuleBase" id="RU363044"/>
    </source>
</evidence>
<keyword evidence="1" id="KW-0067">ATP-binding</keyword>
<evidence type="ECO:0000313" key="3">
    <source>
        <dbReference type="EMBL" id="PSS36833.1"/>
    </source>
</evidence>
<reference evidence="3 4" key="1">
    <citation type="submission" date="2018-02" db="EMBL/GenBank/DDBJ databases">
        <title>Genome sequence of the basidiomycete white-rot fungus Phlebia centrifuga.</title>
        <authorList>
            <person name="Granchi Z."/>
            <person name="Peng M."/>
            <person name="de Vries R.P."/>
            <person name="Hilden K."/>
            <person name="Makela M.R."/>
            <person name="Grigoriev I."/>
            <person name="Riley R."/>
        </authorList>
    </citation>
    <scope>NUCLEOTIDE SEQUENCE [LARGE SCALE GENOMIC DNA]</scope>
    <source>
        <strain evidence="3 4">FBCC195</strain>
    </source>
</reference>
<keyword evidence="1" id="KW-0547">Nucleotide-binding</keyword>